<reference evidence="1 2" key="1">
    <citation type="submission" date="2024-02" db="EMBL/GenBank/DDBJ databases">
        <title>Expansion and revision of Xanthobacter and proposal of Roseixanthobacter gen. nov.</title>
        <authorList>
            <person name="Soltysiak M.P.M."/>
            <person name="Jalihal A."/>
            <person name="Ory A."/>
            <person name="Chrisophersen C."/>
            <person name="Lee A.D."/>
            <person name="Boulton J."/>
            <person name="Springer M."/>
        </authorList>
    </citation>
    <scope>NUCLEOTIDE SEQUENCE [LARGE SCALE GENOMIC DNA]</scope>
    <source>
        <strain evidence="1 2">23A</strain>
    </source>
</reference>
<proteinExistence type="predicted"/>
<organism evidence="1 2">
    <name type="scientific">Xanthobacter oligotrophicus</name>
    <dbReference type="NCBI Taxonomy" id="2607286"/>
    <lineage>
        <taxon>Bacteria</taxon>
        <taxon>Pseudomonadati</taxon>
        <taxon>Pseudomonadota</taxon>
        <taxon>Alphaproteobacteria</taxon>
        <taxon>Hyphomicrobiales</taxon>
        <taxon>Xanthobacteraceae</taxon>
        <taxon>Xanthobacter</taxon>
    </lineage>
</organism>
<accession>A0ABW6ZRY5</accession>
<keyword evidence="2" id="KW-1185">Reference proteome</keyword>
<dbReference type="Proteomes" id="UP001604002">
    <property type="component" value="Unassembled WGS sequence"/>
</dbReference>
<evidence type="ECO:0000313" key="2">
    <source>
        <dbReference type="Proteomes" id="UP001604002"/>
    </source>
</evidence>
<protein>
    <submittedName>
        <fullName evidence="1">Uncharacterized protein</fullName>
    </submittedName>
</protein>
<evidence type="ECO:0000313" key="1">
    <source>
        <dbReference type="EMBL" id="MFG1371474.1"/>
    </source>
</evidence>
<name>A0ABW6ZRY5_9HYPH</name>
<dbReference type="EMBL" id="JBAFVH010000002">
    <property type="protein sequence ID" value="MFG1371474.1"/>
    <property type="molecule type" value="Genomic_DNA"/>
</dbReference>
<comment type="caution">
    <text evidence="1">The sequence shown here is derived from an EMBL/GenBank/DDBJ whole genome shotgun (WGS) entry which is preliminary data.</text>
</comment>
<gene>
    <name evidence="1" type="ORF">V5F32_04790</name>
</gene>
<sequence length="125" mass="13122">MSALFAAALASAWIIPAASGLAAGFVAGLFGGDWGLALDVALIVGTAVLAYRLLGLKGALAALAAGAALFAYRSGERKGAATQAAKEKADADRRATARERTIDEVRNLPDAELRRRARRWVRDDR</sequence>
<dbReference type="RefSeq" id="WP_393991455.1">
    <property type="nucleotide sequence ID" value="NZ_JBAFVH010000002.1"/>
</dbReference>